<protein>
    <recommendedName>
        <fullName evidence="3">Cupin domain-containing protein</fullName>
    </recommendedName>
</protein>
<evidence type="ECO:0008006" key="3">
    <source>
        <dbReference type="Google" id="ProtNLM"/>
    </source>
</evidence>
<keyword evidence="2" id="KW-1185">Reference proteome</keyword>
<dbReference type="Proteomes" id="UP000289260">
    <property type="component" value="Chromosome"/>
</dbReference>
<name>A0A4P6KGN1_9MICO</name>
<evidence type="ECO:0000313" key="1">
    <source>
        <dbReference type="EMBL" id="QBE48654.1"/>
    </source>
</evidence>
<gene>
    <name evidence="1" type="ORF">EVS81_07265</name>
</gene>
<dbReference type="SUPFAM" id="SSF51182">
    <property type="entry name" value="RmlC-like cupins"/>
    <property type="match status" value="1"/>
</dbReference>
<dbReference type="KEGG" id="ltr:EVS81_07265"/>
<dbReference type="AlphaFoldDB" id="A0A4P6KGN1"/>
<evidence type="ECO:0000313" key="2">
    <source>
        <dbReference type="Proteomes" id="UP000289260"/>
    </source>
</evidence>
<organism evidence="1 2">
    <name type="scientific">Leucobacter triazinivorans</name>
    <dbReference type="NCBI Taxonomy" id="1784719"/>
    <lineage>
        <taxon>Bacteria</taxon>
        <taxon>Bacillati</taxon>
        <taxon>Actinomycetota</taxon>
        <taxon>Actinomycetes</taxon>
        <taxon>Micrococcales</taxon>
        <taxon>Microbacteriaceae</taxon>
        <taxon>Leucobacter</taxon>
    </lineage>
</organism>
<sequence>MSDSTESESRYEHLFVRHMPSCAGDFDNEGERAGLELPDNLGEGHWLVPPNLIPESRINMTHIWVHETDEPRHWVEPHVHDYDEVLIWTGGDPDNPEDLGAEISIEIEGERHIITTSGSVYIPAGIVHCPLGFNRVDRPFRFSALSLSPDYRSRSERGGEL</sequence>
<accession>A0A4P6KGN1</accession>
<dbReference type="EMBL" id="CP035806">
    <property type="protein sequence ID" value="QBE48654.1"/>
    <property type="molecule type" value="Genomic_DNA"/>
</dbReference>
<dbReference type="OrthoDB" id="3034782at2"/>
<dbReference type="InterPro" id="IPR011051">
    <property type="entry name" value="RmlC_Cupin_sf"/>
</dbReference>
<dbReference type="RefSeq" id="WP_130109789.1">
    <property type="nucleotide sequence ID" value="NZ_CP035806.1"/>
</dbReference>
<proteinExistence type="predicted"/>
<reference evidence="1 2" key="1">
    <citation type="submission" date="2019-02" db="EMBL/GenBank/DDBJ databases">
        <authorList>
            <person name="Sun L."/>
            <person name="Pan D."/>
            <person name="Wu X."/>
        </authorList>
    </citation>
    <scope>NUCLEOTIDE SEQUENCE [LARGE SCALE GENOMIC DNA]</scope>
    <source>
        <strain evidence="1 2">JW-1</strain>
    </source>
</reference>